<dbReference type="InterPro" id="IPR003754">
    <property type="entry name" value="4pyrrol_synth_uPrphyn_synth"/>
</dbReference>
<proteinExistence type="predicted"/>
<gene>
    <name evidence="2" type="ORF">SAMN05444007_104394</name>
</gene>
<dbReference type="EMBL" id="FNYD01000004">
    <property type="protein sequence ID" value="SEJ41635.1"/>
    <property type="molecule type" value="Genomic_DNA"/>
</dbReference>
<dbReference type="AlphaFoldDB" id="A0A1H6YY42"/>
<dbReference type="SUPFAM" id="SSF69618">
    <property type="entry name" value="HemD-like"/>
    <property type="match status" value="1"/>
</dbReference>
<dbReference type="GO" id="GO:0033014">
    <property type="term" value="P:tetrapyrrole biosynthetic process"/>
    <property type="evidence" value="ECO:0007669"/>
    <property type="project" value="InterPro"/>
</dbReference>
<reference evidence="2 3" key="1">
    <citation type="submission" date="2016-10" db="EMBL/GenBank/DDBJ databases">
        <authorList>
            <person name="de Groot N.N."/>
        </authorList>
    </citation>
    <scope>NUCLEOTIDE SEQUENCE [LARGE SCALE GENOMIC DNA]</scope>
    <source>
        <strain evidence="2 3">DSM 29340</strain>
    </source>
</reference>
<dbReference type="GO" id="GO:0004852">
    <property type="term" value="F:uroporphyrinogen-III synthase activity"/>
    <property type="evidence" value="ECO:0007669"/>
    <property type="project" value="InterPro"/>
</dbReference>
<dbReference type="RefSeq" id="WP_229724221.1">
    <property type="nucleotide sequence ID" value="NZ_BMGV01000004.1"/>
</dbReference>
<name>A0A1H6YY42_9RHOB</name>
<dbReference type="Proteomes" id="UP000199379">
    <property type="component" value="Unassembled WGS sequence"/>
</dbReference>
<protein>
    <submittedName>
        <fullName evidence="2">Uroporphyrinogen-III synthase</fullName>
    </submittedName>
</protein>
<keyword evidence="3" id="KW-1185">Reference proteome</keyword>
<organism evidence="2 3">
    <name type="scientific">Cribrihabitans marinus</name>
    <dbReference type="NCBI Taxonomy" id="1227549"/>
    <lineage>
        <taxon>Bacteria</taxon>
        <taxon>Pseudomonadati</taxon>
        <taxon>Pseudomonadota</taxon>
        <taxon>Alphaproteobacteria</taxon>
        <taxon>Rhodobacterales</taxon>
        <taxon>Paracoccaceae</taxon>
        <taxon>Cribrihabitans</taxon>
    </lineage>
</organism>
<evidence type="ECO:0000259" key="1">
    <source>
        <dbReference type="Pfam" id="PF02602"/>
    </source>
</evidence>
<dbReference type="STRING" id="1227549.SAMN05444007_104394"/>
<evidence type="ECO:0000313" key="3">
    <source>
        <dbReference type="Proteomes" id="UP000199379"/>
    </source>
</evidence>
<evidence type="ECO:0000313" key="2">
    <source>
        <dbReference type="EMBL" id="SEJ41635.1"/>
    </source>
</evidence>
<feature type="domain" description="Tetrapyrrole biosynthesis uroporphyrinogen III synthase" evidence="1">
    <location>
        <begin position="27"/>
        <end position="220"/>
    </location>
</feature>
<dbReference type="CDD" id="cd06578">
    <property type="entry name" value="HemD"/>
    <property type="match status" value="1"/>
</dbReference>
<accession>A0A1H6YY42</accession>
<sequence length="241" mass="25527">MRLLMTRPRAASEDFVAALDPWTRARVEVIHAPLLEIRALPVGIDTTGVRGLIFTSPNGVAAAAQALSDRDLPCHCVGPATTEAARAAGWRAHMAGGTAEELIADLSQQRPDAPLLHLRGEHARVDVAVRLSRAGLPARSQAVYAQTLLPLAPEAQRVLQSDVPVAAPLFSPRTARQFADQAAVGAPLWLAAISDATAEPLVPLAARHLLVAERPDGPAMGRAVEKLVKLALRVEGEQVAH</sequence>
<dbReference type="InterPro" id="IPR036108">
    <property type="entry name" value="4pyrrol_syn_uPrphyn_synt_sf"/>
</dbReference>
<dbReference type="Pfam" id="PF02602">
    <property type="entry name" value="HEM4"/>
    <property type="match status" value="1"/>
</dbReference>
<dbReference type="Gene3D" id="3.40.50.10090">
    <property type="match status" value="1"/>
</dbReference>